<reference evidence="1 2" key="1">
    <citation type="submission" date="2014-06" db="EMBL/GenBank/DDBJ databases">
        <authorList>
            <person name="Swart Estienne"/>
        </authorList>
    </citation>
    <scope>NUCLEOTIDE SEQUENCE [LARGE SCALE GENOMIC DNA]</scope>
    <source>
        <strain evidence="1 2">130c</strain>
    </source>
</reference>
<sequence>MTPSPQFQKFKTISVIISSCVASSFTMKKVTPQVSRRPTRNLSVMVSWTSGGMQPLPRQVQSFRMEDSCSGFGESNPFFLIRQSMILLLVADITTHIVISIAKANTSGPMLARIEQQRSFLAMAGDGTQVDISWNANIQSGTPISETGIQVERDIDESNTLSGKTNTLPSRFIRYSRSEINLSNRAATPGDVRLDVANMIDLVVTTASKGAAADSRALFSANDNPSITIGQSLKSTLLDAALMQPLGLFC</sequence>
<dbReference type="Proteomes" id="UP000039865">
    <property type="component" value="Unassembled WGS sequence"/>
</dbReference>
<dbReference type="AlphaFoldDB" id="A0A078AMH8"/>
<dbReference type="InParanoid" id="A0A078AMH8"/>
<evidence type="ECO:0000313" key="1">
    <source>
        <dbReference type="EMBL" id="CDW83590.1"/>
    </source>
</evidence>
<name>A0A078AMH8_STYLE</name>
<keyword evidence="2" id="KW-1185">Reference proteome</keyword>
<evidence type="ECO:0000313" key="2">
    <source>
        <dbReference type="Proteomes" id="UP000039865"/>
    </source>
</evidence>
<dbReference type="EMBL" id="CCKQ01011987">
    <property type="protein sequence ID" value="CDW83590.1"/>
    <property type="molecule type" value="Genomic_DNA"/>
</dbReference>
<protein>
    <submittedName>
        <fullName evidence="1">Uncharacterized protein</fullName>
    </submittedName>
</protein>
<organism evidence="1 2">
    <name type="scientific">Stylonychia lemnae</name>
    <name type="common">Ciliate</name>
    <dbReference type="NCBI Taxonomy" id="5949"/>
    <lineage>
        <taxon>Eukaryota</taxon>
        <taxon>Sar</taxon>
        <taxon>Alveolata</taxon>
        <taxon>Ciliophora</taxon>
        <taxon>Intramacronucleata</taxon>
        <taxon>Spirotrichea</taxon>
        <taxon>Stichotrichia</taxon>
        <taxon>Sporadotrichida</taxon>
        <taxon>Oxytrichidae</taxon>
        <taxon>Stylonychinae</taxon>
        <taxon>Stylonychia</taxon>
    </lineage>
</organism>
<accession>A0A078AMH8</accession>
<proteinExistence type="predicted"/>
<gene>
    <name evidence="1" type="primary">Contig139.g168</name>
    <name evidence="1" type="ORF">STYLEM_12638</name>
</gene>